<feature type="region of interest" description="Disordered" evidence="1">
    <location>
        <begin position="76"/>
        <end position="110"/>
    </location>
</feature>
<evidence type="ECO:0000256" key="1">
    <source>
        <dbReference type="SAM" id="MobiDB-lite"/>
    </source>
</evidence>
<feature type="region of interest" description="Disordered" evidence="1">
    <location>
        <begin position="203"/>
        <end position="224"/>
    </location>
</feature>
<name>B9GAG0_ORYSJ</name>
<gene>
    <name evidence="2" type="ORF">OsJ_33731</name>
</gene>
<feature type="region of interest" description="Disordered" evidence="1">
    <location>
        <begin position="144"/>
        <end position="167"/>
    </location>
</feature>
<dbReference type="Proteomes" id="UP000007752">
    <property type="component" value="Chromosome 11"/>
</dbReference>
<dbReference type="EMBL" id="CM000148">
    <property type="protein sequence ID" value="EEE52016.1"/>
    <property type="molecule type" value="Genomic_DNA"/>
</dbReference>
<feature type="compositionally biased region" description="Low complexity" evidence="1">
    <location>
        <begin position="144"/>
        <end position="162"/>
    </location>
</feature>
<reference evidence="2" key="2">
    <citation type="submission" date="2008-12" db="EMBL/GenBank/DDBJ databases">
        <title>Improved gene annotation of the rice (Oryza sativa) genomes.</title>
        <authorList>
            <person name="Wang J."/>
            <person name="Li R."/>
            <person name="Fan W."/>
            <person name="Huang Q."/>
            <person name="Zhang J."/>
            <person name="Zhou Y."/>
            <person name="Hu Y."/>
            <person name="Zi S."/>
            <person name="Li J."/>
            <person name="Ni P."/>
            <person name="Zheng H."/>
            <person name="Zhang Y."/>
            <person name="Zhao M."/>
            <person name="Hao Q."/>
            <person name="McDermott J."/>
            <person name="Samudrala R."/>
            <person name="Kristiansen K."/>
            <person name="Wong G.K.-S."/>
        </authorList>
    </citation>
    <scope>NUCLEOTIDE SEQUENCE</scope>
</reference>
<evidence type="ECO:0000313" key="2">
    <source>
        <dbReference type="EMBL" id="EEE52016.1"/>
    </source>
</evidence>
<sequence>MPRSRGDESGTNDDGKRGCRALPLAAFLLSDDVHDEGEFAGGRLIPTTTSLLVPSGSRAAIAVDLGGSEQRMAAWQSGSCSPSAARPYNPSGGLGTGGGGLDRRPPTPRAASSLIRMGSAVYAGAGVLDDFLRRQSTLFAVAATSPTSMTSSPSATPEPAAPGRIWKPAPQRRAPFFALGLHRLPFRRRRLELLLTPSPPALPDLLHPSHHDDQIQEVSPSLWS</sequence>
<protein>
    <submittedName>
        <fullName evidence="2">Uncharacterized protein</fullName>
    </submittedName>
</protein>
<dbReference type="AlphaFoldDB" id="B9GAG0"/>
<organism evidence="2">
    <name type="scientific">Oryza sativa subsp. japonica</name>
    <name type="common">Rice</name>
    <dbReference type="NCBI Taxonomy" id="39947"/>
    <lineage>
        <taxon>Eukaryota</taxon>
        <taxon>Viridiplantae</taxon>
        <taxon>Streptophyta</taxon>
        <taxon>Embryophyta</taxon>
        <taxon>Tracheophyta</taxon>
        <taxon>Spermatophyta</taxon>
        <taxon>Magnoliopsida</taxon>
        <taxon>Liliopsida</taxon>
        <taxon>Poales</taxon>
        <taxon>Poaceae</taxon>
        <taxon>BOP clade</taxon>
        <taxon>Oryzoideae</taxon>
        <taxon>Oryzeae</taxon>
        <taxon>Oryzinae</taxon>
        <taxon>Oryza</taxon>
        <taxon>Oryza sativa</taxon>
    </lineage>
</organism>
<accession>B9GAG0</accession>
<reference evidence="2" key="1">
    <citation type="journal article" date="2005" name="PLoS Biol.">
        <title>The genomes of Oryza sativa: a history of duplications.</title>
        <authorList>
            <person name="Yu J."/>
            <person name="Wang J."/>
            <person name="Lin W."/>
            <person name="Li S."/>
            <person name="Li H."/>
            <person name="Zhou J."/>
            <person name="Ni P."/>
            <person name="Dong W."/>
            <person name="Hu S."/>
            <person name="Zeng C."/>
            <person name="Zhang J."/>
            <person name="Zhang Y."/>
            <person name="Li R."/>
            <person name="Xu Z."/>
            <person name="Li S."/>
            <person name="Li X."/>
            <person name="Zheng H."/>
            <person name="Cong L."/>
            <person name="Lin L."/>
            <person name="Yin J."/>
            <person name="Geng J."/>
            <person name="Li G."/>
            <person name="Shi J."/>
            <person name="Liu J."/>
            <person name="Lv H."/>
            <person name="Li J."/>
            <person name="Wang J."/>
            <person name="Deng Y."/>
            <person name="Ran L."/>
            <person name="Shi X."/>
            <person name="Wang X."/>
            <person name="Wu Q."/>
            <person name="Li C."/>
            <person name="Ren X."/>
            <person name="Wang J."/>
            <person name="Wang X."/>
            <person name="Li D."/>
            <person name="Liu D."/>
            <person name="Zhang X."/>
            <person name="Ji Z."/>
            <person name="Zhao W."/>
            <person name="Sun Y."/>
            <person name="Zhang Z."/>
            <person name="Bao J."/>
            <person name="Han Y."/>
            <person name="Dong L."/>
            <person name="Ji J."/>
            <person name="Chen P."/>
            <person name="Wu S."/>
            <person name="Liu J."/>
            <person name="Xiao Y."/>
            <person name="Bu D."/>
            <person name="Tan J."/>
            <person name="Yang L."/>
            <person name="Ye C."/>
            <person name="Zhang J."/>
            <person name="Xu J."/>
            <person name="Zhou Y."/>
            <person name="Yu Y."/>
            <person name="Zhang B."/>
            <person name="Zhuang S."/>
            <person name="Wei H."/>
            <person name="Liu B."/>
            <person name="Lei M."/>
            <person name="Yu H."/>
            <person name="Li Y."/>
            <person name="Xu H."/>
            <person name="Wei S."/>
            <person name="He X."/>
            <person name="Fang L."/>
            <person name="Zhang Z."/>
            <person name="Zhang Y."/>
            <person name="Huang X."/>
            <person name="Su Z."/>
            <person name="Tong W."/>
            <person name="Li J."/>
            <person name="Tong Z."/>
            <person name="Li S."/>
            <person name="Ye J."/>
            <person name="Wang L."/>
            <person name="Fang L."/>
            <person name="Lei T."/>
            <person name="Chen C."/>
            <person name="Chen H."/>
            <person name="Xu Z."/>
            <person name="Li H."/>
            <person name="Huang H."/>
            <person name="Zhang F."/>
            <person name="Xu H."/>
            <person name="Li N."/>
            <person name="Zhao C."/>
            <person name="Li S."/>
            <person name="Dong L."/>
            <person name="Huang Y."/>
            <person name="Li L."/>
            <person name="Xi Y."/>
            <person name="Qi Q."/>
            <person name="Li W."/>
            <person name="Zhang B."/>
            <person name="Hu W."/>
            <person name="Zhang Y."/>
            <person name="Tian X."/>
            <person name="Jiao Y."/>
            <person name="Liang X."/>
            <person name="Jin J."/>
            <person name="Gao L."/>
            <person name="Zheng W."/>
            <person name="Hao B."/>
            <person name="Liu S."/>
            <person name="Wang W."/>
            <person name="Yuan L."/>
            <person name="Cao M."/>
            <person name="McDermott J."/>
            <person name="Samudrala R."/>
            <person name="Wang J."/>
            <person name="Wong G.K."/>
            <person name="Yang H."/>
        </authorList>
    </citation>
    <scope>NUCLEOTIDE SEQUENCE [LARGE SCALE GENOMIC DNA]</scope>
</reference>
<proteinExistence type="predicted"/>